<accession>A0AAD4W1F0</accession>
<dbReference type="PANTHER" id="PTHR33240:SF15">
    <property type="entry name" value="GAG-PRO-LIKE PROTEIN"/>
    <property type="match status" value="1"/>
</dbReference>
<protein>
    <submittedName>
        <fullName evidence="1">Uncharacterized protein</fullName>
    </submittedName>
</protein>
<dbReference type="Proteomes" id="UP001054821">
    <property type="component" value="Chromosome 4"/>
</dbReference>
<dbReference type="Pfam" id="PF13650">
    <property type="entry name" value="Asp_protease_2"/>
    <property type="match status" value="1"/>
</dbReference>
<dbReference type="EMBL" id="JAJFAZ020000004">
    <property type="protein sequence ID" value="KAI5334588.1"/>
    <property type="molecule type" value="Genomic_DNA"/>
</dbReference>
<comment type="caution">
    <text evidence="1">The sequence shown here is derived from an EMBL/GenBank/DDBJ whole genome shotgun (WGS) entry which is preliminary data.</text>
</comment>
<reference evidence="1 2" key="1">
    <citation type="journal article" date="2022" name="G3 (Bethesda)">
        <title>Whole-genome sequence and methylome profiling of the almond [Prunus dulcis (Mill.) D.A. Webb] cultivar 'Nonpareil'.</title>
        <authorList>
            <person name="D'Amico-Willman K.M."/>
            <person name="Ouma W.Z."/>
            <person name="Meulia T."/>
            <person name="Sideli G.M."/>
            <person name="Gradziel T.M."/>
            <person name="Fresnedo-Ramirez J."/>
        </authorList>
    </citation>
    <scope>NUCLEOTIDE SEQUENCE [LARGE SCALE GENOMIC DNA]</scope>
    <source>
        <strain evidence="1">Clone GOH B32 T37-40</strain>
    </source>
</reference>
<dbReference type="InterPro" id="IPR021109">
    <property type="entry name" value="Peptidase_aspartic_dom_sf"/>
</dbReference>
<dbReference type="AlphaFoldDB" id="A0AAD4W1F0"/>
<dbReference type="CDD" id="cd00303">
    <property type="entry name" value="retropepsin_like"/>
    <property type="match status" value="1"/>
</dbReference>
<dbReference type="PANTHER" id="PTHR33240">
    <property type="entry name" value="OS08G0508500 PROTEIN"/>
    <property type="match status" value="1"/>
</dbReference>
<name>A0AAD4W1F0_PRUDU</name>
<organism evidence="1 2">
    <name type="scientific">Prunus dulcis</name>
    <name type="common">Almond</name>
    <name type="synonym">Amygdalus dulcis</name>
    <dbReference type="NCBI Taxonomy" id="3755"/>
    <lineage>
        <taxon>Eukaryota</taxon>
        <taxon>Viridiplantae</taxon>
        <taxon>Streptophyta</taxon>
        <taxon>Embryophyta</taxon>
        <taxon>Tracheophyta</taxon>
        <taxon>Spermatophyta</taxon>
        <taxon>Magnoliopsida</taxon>
        <taxon>eudicotyledons</taxon>
        <taxon>Gunneridae</taxon>
        <taxon>Pentapetalae</taxon>
        <taxon>rosids</taxon>
        <taxon>fabids</taxon>
        <taxon>Rosales</taxon>
        <taxon>Rosaceae</taxon>
        <taxon>Amygdaloideae</taxon>
        <taxon>Amygdaleae</taxon>
        <taxon>Prunus</taxon>
    </lineage>
</organism>
<gene>
    <name evidence="1" type="ORF">L3X38_024721</name>
</gene>
<proteinExistence type="predicted"/>
<dbReference type="Gene3D" id="2.40.70.10">
    <property type="entry name" value="Acid Proteases"/>
    <property type="match status" value="1"/>
</dbReference>
<evidence type="ECO:0000313" key="2">
    <source>
        <dbReference type="Proteomes" id="UP001054821"/>
    </source>
</evidence>
<keyword evidence="2" id="KW-1185">Reference proteome</keyword>
<sequence length="127" mass="14469">MDHRGPLYLEGQINDVFIRRALIDTGSFVNILPLSMLTTAGIPLSKIVQSQTSISGFRNKSEVTVRHMQVNLKVGPIRSLTKFYVIDMDVAYHALLGRPWLNKHKLVVSTYHQCVKGRIKLRPFRIP</sequence>
<dbReference type="SUPFAM" id="SSF50630">
    <property type="entry name" value="Acid proteases"/>
    <property type="match status" value="1"/>
</dbReference>
<evidence type="ECO:0000313" key="1">
    <source>
        <dbReference type="EMBL" id="KAI5334588.1"/>
    </source>
</evidence>